<dbReference type="EMBL" id="BAABLX010000007">
    <property type="protein sequence ID" value="GAA4934503.1"/>
    <property type="molecule type" value="Genomic_DNA"/>
</dbReference>
<dbReference type="PROSITE" id="PS51257">
    <property type="entry name" value="PROKAR_LIPOPROTEIN"/>
    <property type="match status" value="1"/>
</dbReference>
<feature type="region of interest" description="Disordered" evidence="1">
    <location>
        <begin position="28"/>
        <end position="57"/>
    </location>
</feature>
<sequence length="291" mass="31271">MECRTVLASVVLAIIVIAALLGCSEGPATSSDSTDLSSGSAVQTNGDSDGDGASGAKRWQGEAQGFTTNATPTSDTTAYLIALGSVDAHWSAFKELLQNRDYYQVTSAEIMAVLNEDFFAFYDAVEDRALEQSKTRESLRPTLESFLSAEVAQAIDAGPFAEIPDWKTTSERIKYWLKGTTESVKRTTREILLSRSGLLRRAGDAFAIGLDKNGHVIDTVAENLAQGFLHAAMQVSRYHISFCDAHKNALKNSSEAGFALRGKLADKNANAGDVYQLAGQILETAESLPDC</sequence>
<keyword evidence="3" id="KW-1185">Reference proteome</keyword>
<protein>
    <submittedName>
        <fullName evidence="2">Uncharacterized protein</fullName>
    </submittedName>
</protein>
<gene>
    <name evidence="2" type="ORF">GCM10025791_09250</name>
</gene>
<comment type="caution">
    <text evidence="2">The sequence shown here is derived from an EMBL/GenBank/DDBJ whole genome shotgun (WGS) entry which is preliminary data.</text>
</comment>
<organism evidence="2 3">
    <name type="scientific">Halioxenophilus aromaticivorans</name>
    <dbReference type="NCBI Taxonomy" id="1306992"/>
    <lineage>
        <taxon>Bacteria</taxon>
        <taxon>Pseudomonadati</taxon>
        <taxon>Pseudomonadota</taxon>
        <taxon>Gammaproteobacteria</taxon>
        <taxon>Alteromonadales</taxon>
        <taxon>Alteromonadaceae</taxon>
        <taxon>Halioxenophilus</taxon>
    </lineage>
</organism>
<reference evidence="3" key="1">
    <citation type="journal article" date="2019" name="Int. J. Syst. Evol. Microbiol.">
        <title>The Global Catalogue of Microorganisms (GCM) 10K type strain sequencing project: providing services to taxonomists for standard genome sequencing and annotation.</title>
        <authorList>
            <consortium name="The Broad Institute Genomics Platform"/>
            <consortium name="The Broad Institute Genome Sequencing Center for Infectious Disease"/>
            <person name="Wu L."/>
            <person name="Ma J."/>
        </authorList>
    </citation>
    <scope>NUCLEOTIDE SEQUENCE [LARGE SCALE GENOMIC DNA]</scope>
    <source>
        <strain evidence="3">JCM 19134</strain>
    </source>
</reference>
<proteinExistence type="predicted"/>
<dbReference type="RefSeq" id="WP_345417791.1">
    <property type="nucleotide sequence ID" value="NZ_AP031496.1"/>
</dbReference>
<evidence type="ECO:0000313" key="3">
    <source>
        <dbReference type="Proteomes" id="UP001409585"/>
    </source>
</evidence>
<accession>A0AAV3U049</accession>
<dbReference type="AlphaFoldDB" id="A0AAV3U049"/>
<dbReference type="Proteomes" id="UP001409585">
    <property type="component" value="Unassembled WGS sequence"/>
</dbReference>
<feature type="compositionally biased region" description="Low complexity" evidence="1">
    <location>
        <begin position="29"/>
        <end position="40"/>
    </location>
</feature>
<name>A0AAV3U049_9ALTE</name>
<evidence type="ECO:0000256" key="1">
    <source>
        <dbReference type="SAM" id="MobiDB-lite"/>
    </source>
</evidence>
<evidence type="ECO:0000313" key="2">
    <source>
        <dbReference type="EMBL" id="GAA4934503.1"/>
    </source>
</evidence>